<keyword evidence="3" id="KW-1185">Reference proteome</keyword>
<organism evidence="2 3">
    <name type="scientific">Nostoc favosum CHAB5714</name>
    <dbReference type="NCBI Taxonomy" id="2780399"/>
    <lineage>
        <taxon>Bacteria</taxon>
        <taxon>Bacillati</taxon>
        <taxon>Cyanobacteriota</taxon>
        <taxon>Cyanophyceae</taxon>
        <taxon>Nostocales</taxon>
        <taxon>Nostocaceae</taxon>
        <taxon>Nostoc</taxon>
        <taxon>Nostoc favosum</taxon>
    </lineage>
</organism>
<dbReference type="InterPro" id="IPR023213">
    <property type="entry name" value="CAT-like_dom_sf"/>
</dbReference>
<protein>
    <submittedName>
        <fullName evidence="2">Condensation domain-containing protein</fullName>
    </submittedName>
</protein>
<dbReference type="Gene3D" id="3.30.559.10">
    <property type="entry name" value="Chloramphenicol acetyltransferase-like domain"/>
    <property type="match status" value="1"/>
</dbReference>
<dbReference type="EMBL" id="JAIVFQ010000076">
    <property type="protein sequence ID" value="MCC5603400.1"/>
    <property type="molecule type" value="Genomic_DNA"/>
</dbReference>
<accession>A0ABS8IGN9</accession>
<evidence type="ECO:0000313" key="3">
    <source>
        <dbReference type="Proteomes" id="UP001199525"/>
    </source>
</evidence>
<reference evidence="2 3" key="1">
    <citation type="journal article" date="2021" name="Microorganisms">
        <title>Genome Evolution of Filamentous Cyanobacterium Nostoc Species: From Facultative Symbiosis to Free Living.</title>
        <authorList>
            <person name="Huo D."/>
            <person name="Li H."/>
            <person name="Cai F."/>
            <person name="Guo X."/>
            <person name="Qiao Z."/>
            <person name="Wang W."/>
            <person name="Yu G."/>
            <person name="Li R."/>
        </authorList>
    </citation>
    <scope>NUCLEOTIDE SEQUENCE [LARGE SCALE GENOMIC DNA]</scope>
    <source>
        <strain evidence="2 3">CHAB 5714</strain>
    </source>
</reference>
<evidence type="ECO:0000313" key="2">
    <source>
        <dbReference type="EMBL" id="MCC5603400.1"/>
    </source>
</evidence>
<gene>
    <name evidence="2" type="ORF">LC586_30505</name>
</gene>
<dbReference type="SUPFAM" id="SSF52777">
    <property type="entry name" value="CoA-dependent acyltransferases"/>
    <property type="match status" value="2"/>
</dbReference>
<evidence type="ECO:0000259" key="1">
    <source>
        <dbReference type="Pfam" id="PF00668"/>
    </source>
</evidence>
<sequence length="463" mass="54435">MKAENIEDIYKLTPVQEGMLFHSLYERESLLYFFHIPVGLRGNINIKAFEEAWQKIVDRHAVLRTGFYWEDIDNPLQVVYKNVKISLNQYDWRGIEQAEQEERLKSFYDSDRKLYFDLSQPCLMRITLIRFADDYYEFIWSSHHITGDGWSSAIIFDELLQIYEALCEDKEIKFAYNRPFRDYIDWLQEQDIEKTETFWRQQLAGIKAPTPLIYIENKQLKFTEQRYDQEKYKLSPEKTQSLLSFIAKNRLTLAALINGIWSILLSRYTCCNNIVYGCTVTGRPVELAEVESMVGLFINTLPMNLKLNTEQDLLSWLQATQTRLVELRHHEYTSLTQIQSWSEVPRNLPLFESFVVVENLPSARSALRWKGNIEIDTSKGEYFRTNYPLNLVIYPAAEMIVAISYDCRRFDIATISRILADFQIALECIMANPLSKIKDLSFSTAREQEISKSLEKEAVLFDY</sequence>
<dbReference type="PANTHER" id="PTHR45398">
    <property type="match status" value="1"/>
</dbReference>
<dbReference type="PANTHER" id="PTHR45398:SF1">
    <property type="entry name" value="ENZYME, PUTATIVE (JCVI)-RELATED"/>
    <property type="match status" value="1"/>
</dbReference>
<name>A0ABS8IGN9_9NOSO</name>
<dbReference type="CDD" id="cd19543">
    <property type="entry name" value="DCL_NRPS"/>
    <property type="match status" value="1"/>
</dbReference>
<proteinExistence type="predicted"/>
<comment type="caution">
    <text evidence="2">The sequence shown here is derived from an EMBL/GenBank/DDBJ whole genome shotgun (WGS) entry which is preliminary data.</text>
</comment>
<dbReference type="Gene3D" id="3.30.559.30">
    <property type="entry name" value="Nonribosomal peptide synthetase, condensation domain"/>
    <property type="match status" value="1"/>
</dbReference>
<dbReference type="Proteomes" id="UP001199525">
    <property type="component" value="Unassembled WGS sequence"/>
</dbReference>
<dbReference type="InterPro" id="IPR001242">
    <property type="entry name" value="Condensation_dom"/>
</dbReference>
<feature type="domain" description="Condensation" evidence="1">
    <location>
        <begin position="7"/>
        <end position="449"/>
    </location>
</feature>
<dbReference type="RefSeq" id="WP_229489009.1">
    <property type="nucleotide sequence ID" value="NZ_JAIVFQ010000076.1"/>
</dbReference>
<dbReference type="Pfam" id="PF00668">
    <property type="entry name" value="Condensation"/>
    <property type="match status" value="1"/>
</dbReference>